<evidence type="ECO:0000313" key="2">
    <source>
        <dbReference type="EMBL" id="QGX95277.1"/>
    </source>
</evidence>
<dbReference type="OrthoDB" id="137379at2157"/>
<accession>A0A6B9F9P0</accession>
<dbReference type="RefSeq" id="WP_157689736.1">
    <property type="nucleotide sequence ID" value="NZ_CP034345.1"/>
</dbReference>
<gene>
    <name evidence="2" type="ORF">EI982_10965</name>
</gene>
<protein>
    <submittedName>
        <fullName evidence="2">Uncharacterized protein</fullName>
    </submittedName>
</protein>
<keyword evidence="3" id="KW-1185">Reference proteome</keyword>
<dbReference type="GeneID" id="43370068"/>
<organism evidence="2 3">
    <name type="scientific">Haloplanus rallus</name>
    <dbReference type="NCBI Taxonomy" id="1816183"/>
    <lineage>
        <taxon>Archaea</taxon>
        <taxon>Methanobacteriati</taxon>
        <taxon>Methanobacteriota</taxon>
        <taxon>Stenosarchaea group</taxon>
        <taxon>Halobacteria</taxon>
        <taxon>Halobacteriales</taxon>
        <taxon>Haloferacaceae</taxon>
        <taxon>Haloplanus</taxon>
    </lineage>
</organism>
<reference evidence="2 3" key="1">
    <citation type="submission" date="2018-12" db="EMBL/GenBank/DDBJ databases">
        <title>Complete genome sequence of Haloplanus rallus MBLA0036.</title>
        <authorList>
            <person name="Nam Y.-d."/>
            <person name="Kang J."/>
            <person name="Chung W.-H."/>
            <person name="Park Y.S."/>
        </authorList>
    </citation>
    <scope>NUCLEOTIDE SEQUENCE [LARGE SCALE GENOMIC DNA]</scope>
    <source>
        <strain evidence="2 3">MBLA0036</strain>
    </source>
</reference>
<feature type="transmembrane region" description="Helical" evidence="1">
    <location>
        <begin position="12"/>
        <end position="34"/>
    </location>
</feature>
<keyword evidence="1" id="KW-0472">Membrane</keyword>
<dbReference type="PROSITE" id="PS51318">
    <property type="entry name" value="TAT"/>
    <property type="match status" value="1"/>
</dbReference>
<dbReference type="KEGG" id="hra:EI982_10965"/>
<evidence type="ECO:0000256" key="1">
    <source>
        <dbReference type="SAM" id="Phobius"/>
    </source>
</evidence>
<evidence type="ECO:0000313" key="3">
    <source>
        <dbReference type="Proteomes" id="UP000428325"/>
    </source>
</evidence>
<dbReference type="Proteomes" id="UP000428325">
    <property type="component" value="Chromosome"/>
</dbReference>
<keyword evidence="1" id="KW-1133">Transmembrane helix</keyword>
<proteinExistence type="predicted"/>
<dbReference type="AlphaFoldDB" id="A0A6B9F9P0"/>
<dbReference type="InterPro" id="IPR006311">
    <property type="entry name" value="TAT_signal"/>
</dbReference>
<dbReference type="EMBL" id="CP034345">
    <property type="protein sequence ID" value="QGX95277.1"/>
    <property type="molecule type" value="Genomic_DNA"/>
</dbReference>
<sequence>MSKDIALSRRKALAALGSIGVASAGAGLGTTAYFSDQETFENNRLTAGTLDMTVAATNWYSDWSADEAEHAGMPSGGESADFVLPAPPGAPDARDIELVVDDGEGRALLSDLNENTINGGVYGSRNLCGTGRNAPDDAVLVDLADVKPGDFGIVGVRFELCDNPGYVWMQGGLRSKAENGVTEPEADDPDEAEGVVELLDAVQVAVFRDLFDAMDQQSSQVSLRTFLTLIENAPGYPLVGDVDAEEGGGTGRSCFAGGDDTDAATPHDVFVVWWLPVDHANQVQSDSVSFDLGFYTEQCRHNDGTGQVDRSFGNDSSVATVGGIDVTDQRAGDPIPLPDGSETYARITLPDVKYTGSTDALGVEPGPIRNVAGLVANLNDAVPAPDESEPYYVVGLHTPGVGSGVPTRRDSLVGVAPLPAGRYEEVIAPIAPTPFTGTGFPPTGETVLTATLWHGPGGDETGPITDADGDPYADAAVVRFPSP</sequence>
<dbReference type="InterPro" id="IPR023833">
    <property type="entry name" value="Signal_pept_SipW-depend-type"/>
</dbReference>
<keyword evidence="1" id="KW-0812">Transmembrane</keyword>
<name>A0A6B9F9P0_9EURY</name>
<dbReference type="NCBIfam" id="TIGR04088">
    <property type="entry name" value="cognate_SipW"/>
    <property type="match status" value="1"/>
</dbReference>